<proteinExistence type="predicted"/>
<comment type="caution">
    <text evidence="2">The sequence shown here is derived from an EMBL/GenBank/DDBJ whole genome shotgun (WGS) entry which is preliminary data.</text>
</comment>
<gene>
    <name evidence="2" type="ORF">PCANC_16949</name>
</gene>
<feature type="region of interest" description="Disordered" evidence="1">
    <location>
        <begin position="57"/>
        <end position="77"/>
    </location>
</feature>
<organism evidence="2 3">
    <name type="scientific">Puccinia coronata f. sp. avenae</name>
    <dbReference type="NCBI Taxonomy" id="200324"/>
    <lineage>
        <taxon>Eukaryota</taxon>
        <taxon>Fungi</taxon>
        <taxon>Dikarya</taxon>
        <taxon>Basidiomycota</taxon>
        <taxon>Pucciniomycotina</taxon>
        <taxon>Pucciniomycetes</taxon>
        <taxon>Pucciniales</taxon>
        <taxon>Pucciniaceae</taxon>
        <taxon>Puccinia</taxon>
    </lineage>
</organism>
<reference evidence="2 3" key="1">
    <citation type="submission" date="2017-11" db="EMBL/GenBank/DDBJ databases">
        <title>De novo assembly and phasing of dikaryotic genomes from two isolates of Puccinia coronata f. sp. avenae, the causal agent of oat crown rust.</title>
        <authorList>
            <person name="Miller M.E."/>
            <person name="Zhang Y."/>
            <person name="Omidvar V."/>
            <person name="Sperschneider J."/>
            <person name="Schwessinger B."/>
            <person name="Raley C."/>
            <person name="Palmer J.M."/>
            <person name="Garnica D."/>
            <person name="Upadhyaya N."/>
            <person name="Rathjen J."/>
            <person name="Taylor J.M."/>
            <person name="Park R.F."/>
            <person name="Dodds P.N."/>
            <person name="Hirsch C.D."/>
            <person name="Kianian S.F."/>
            <person name="Figueroa M."/>
        </authorList>
    </citation>
    <scope>NUCLEOTIDE SEQUENCE [LARGE SCALE GENOMIC DNA]</scope>
    <source>
        <strain evidence="2">12NC29</strain>
    </source>
</reference>
<evidence type="ECO:0000256" key="1">
    <source>
        <dbReference type="SAM" id="MobiDB-lite"/>
    </source>
</evidence>
<sequence length="77" mass="8356">MSHECDCLGHVGLQIAIFSFHAIHHQCPAPLSWDNLMAEPGIGLAIEFEQLNGQVHPSSGTNLMAKRSHQDVPTLLG</sequence>
<evidence type="ECO:0000313" key="3">
    <source>
        <dbReference type="Proteomes" id="UP000235388"/>
    </source>
</evidence>
<dbReference type="Proteomes" id="UP000235388">
    <property type="component" value="Unassembled WGS sequence"/>
</dbReference>
<dbReference type="AlphaFoldDB" id="A0A2N5V5M3"/>
<evidence type="ECO:0000313" key="2">
    <source>
        <dbReference type="EMBL" id="PLW45297.1"/>
    </source>
</evidence>
<protein>
    <submittedName>
        <fullName evidence="2">Uncharacterized protein</fullName>
    </submittedName>
</protein>
<accession>A0A2N5V5M3</accession>
<dbReference type="EMBL" id="PGCJ01000129">
    <property type="protein sequence ID" value="PLW45297.1"/>
    <property type="molecule type" value="Genomic_DNA"/>
</dbReference>
<keyword evidence="3" id="KW-1185">Reference proteome</keyword>
<name>A0A2N5V5M3_9BASI</name>